<dbReference type="GO" id="GO:0000822">
    <property type="term" value="F:inositol hexakisphosphate binding"/>
    <property type="evidence" value="ECO:0007669"/>
    <property type="project" value="TreeGrafter"/>
</dbReference>
<feature type="domain" description="EXS" evidence="8">
    <location>
        <begin position="721"/>
        <end position="915"/>
    </location>
</feature>
<feature type="compositionally biased region" description="Basic and acidic residues" evidence="6">
    <location>
        <begin position="1005"/>
        <end position="1016"/>
    </location>
</feature>
<feature type="transmembrane region" description="Helical" evidence="7">
    <location>
        <begin position="639"/>
        <end position="656"/>
    </location>
</feature>
<keyword evidence="5 7" id="KW-0472">Membrane</keyword>
<keyword evidence="4 7" id="KW-1133">Transmembrane helix</keyword>
<evidence type="ECO:0000313" key="10">
    <source>
        <dbReference type="EMBL" id="KAF2703441.1"/>
    </source>
</evidence>
<feature type="compositionally biased region" description="Polar residues" evidence="6">
    <location>
        <begin position="86"/>
        <end position="95"/>
    </location>
</feature>
<feature type="compositionally biased region" description="Acidic residues" evidence="6">
    <location>
        <begin position="1026"/>
        <end position="1038"/>
    </location>
</feature>
<evidence type="ECO:0000256" key="3">
    <source>
        <dbReference type="ARBA" id="ARBA00022692"/>
    </source>
</evidence>
<accession>A0A6G1JT95</accession>
<feature type="transmembrane region" description="Helical" evidence="7">
    <location>
        <begin position="690"/>
        <end position="713"/>
    </location>
</feature>
<feature type="region of interest" description="Disordered" evidence="6">
    <location>
        <begin position="387"/>
        <end position="413"/>
    </location>
</feature>
<feature type="compositionally biased region" description="Basic and acidic residues" evidence="6">
    <location>
        <begin position="1055"/>
        <end position="1069"/>
    </location>
</feature>
<dbReference type="Proteomes" id="UP000799428">
    <property type="component" value="Unassembled WGS sequence"/>
</dbReference>
<feature type="region of interest" description="Disordered" evidence="6">
    <location>
        <begin position="906"/>
        <end position="966"/>
    </location>
</feature>
<evidence type="ECO:0000256" key="5">
    <source>
        <dbReference type="ARBA" id="ARBA00023136"/>
    </source>
</evidence>
<feature type="domain" description="SPX" evidence="9">
    <location>
        <begin position="1"/>
        <end position="469"/>
    </location>
</feature>
<feature type="transmembrane region" description="Helical" evidence="7">
    <location>
        <begin position="763"/>
        <end position="781"/>
    </location>
</feature>
<dbReference type="AlphaFoldDB" id="A0A6G1JT95"/>
<dbReference type="PROSITE" id="PS51380">
    <property type="entry name" value="EXS"/>
    <property type="match status" value="1"/>
</dbReference>
<comment type="subcellular location">
    <subcellularLocation>
        <location evidence="1">Membrane</location>
        <topology evidence="1">Multi-pass membrane protein</topology>
    </subcellularLocation>
</comment>
<dbReference type="CDD" id="cd14475">
    <property type="entry name" value="SPX_SYG1_like"/>
    <property type="match status" value="1"/>
</dbReference>
<feature type="compositionally biased region" description="Basic and acidic residues" evidence="6">
    <location>
        <begin position="397"/>
        <end position="411"/>
    </location>
</feature>
<feature type="region of interest" description="Disordered" evidence="6">
    <location>
        <begin position="158"/>
        <end position="223"/>
    </location>
</feature>
<dbReference type="Pfam" id="PF03124">
    <property type="entry name" value="EXS"/>
    <property type="match status" value="1"/>
</dbReference>
<evidence type="ECO:0000259" key="9">
    <source>
        <dbReference type="PROSITE" id="PS51382"/>
    </source>
</evidence>
<dbReference type="Pfam" id="PF03105">
    <property type="entry name" value="SPX"/>
    <property type="match status" value="1"/>
</dbReference>
<dbReference type="PANTHER" id="PTHR10783:SF103">
    <property type="entry name" value="SOLUTE CARRIER FAMILY 53 MEMBER 1"/>
    <property type="match status" value="1"/>
</dbReference>
<evidence type="ECO:0000256" key="2">
    <source>
        <dbReference type="ARBA" id="ARBA00009665"/>
    </source>
</evidence>
<evidence type="ECO:0000259" key="8">
    <source>
        <dbReference type="PROSITE" id="PS51380"/>
    </source>
</evidence>
<dbReference type="InterPro" id="IPR004342">
    <property type="entry name" value="EXS_C"/>
</dbReference>
<name>A0A6G1JT95_9PLEO</name>
<comment type="similarity">
    <text evidence="2">Belongs to the SYG1 (TC 2.A.94) family.</text>
</comment>
<evidence type="ECO:0000256" key="7">
    <source>
        <dbReference type="SAM" id="Phobius"/>
    </source>
</evidence>
<evidence type="ECO:0000256" key="1">
    <source>
        <dbReference type="ARBA" id="ARBA00004141"/>
    </source>
</evidence>
<feature type="transmembrane region" description="Helical" evidence="7">
    <location>
        <begin position="725"/>
        <end position="743"/>
    </location>
</feature>
<gene>
    <name evidence="10" type="ORF">K504DRAFT_443761</name>
</gene>
<dbReference type="GO" id="GO:0005886">
    <property type="term" value="C:plasma membrane"/>
    <property type="evidence" value="ECO:0007669"/>
    <property type="project" value="TreeGrafter"/>
</dbReference>
<feature type="transmembrane region" description="Helical" evidence="7">
    <location>
        <begin position="566"/>
        <end position="587"/>
    </location>
</feature>
<feature type="region of interest" description="Disordered" evidence="6">
    <location>
        <begin position="326"/>
        <end position="359"/>
    </location>
</feature>
<reference evidence="10" key="1">
    <citation type="journal article" date="2020" name="Stud. Mycol.">
        <title>101 Dothideomycetes genomes: a test case for predicting lifestyles and emergence of pathogens.</title>
        <authorList>
            <person name="Haridas S."/>
            <person name="Albert R."/>
            <person name="Binder M."/>
            <person name="Bloem J."/>
            <person name="Labutti K."/>
            <person name="Salamov A."/>
            <person name="Andreopoulos B."/>
            <person name="Baker S."/>
            <person name="Barry K."/>
            <person name="Bills G."/>
            <person name="Bluhm B."/>
            <person name="Cannon C."/>
            <person name="Castanera R."/>
            <person name="Culley D."/>
            <person name="Daum C."/>
            <person name="Ezra D."/>
            <person name="Gonzalez J."/>
            <person name="Henrissat B."/>
            <person name="Kuo A."/>
            <person name="Liang C."/>
            <person name="Lipzen A."/>
            <person name="Lutzoni F."/>
            <person name="Magnuson J."/>
            <person name="Mondo S."/>
            <person name="Nolan M."/>
            <person name="Ohm R."/>
            <person name="Pangilinan J."/>
            <person name="Park H.-J."/>
            <person name="Ramirez L."/>
            <person name="Alfaro M."/>
            <person name="Sun H."/>
            <person name="Tritt A."/>
            <person name="Yoshinaga Y."/>
            <person name="Zwiers L.-H."/>
            <person name="Turgeon B."/>
            <person name="Goodwin S."/>
            <person name="Spatafora J."/>
            <person name="Crous P."/>
            <person name="Grigoriev I."/>
        </authorList>
    </citation>
    <scope>NUCLEOTIDE SEQUENCE</scope>
    <source>
        <strain evidence="10">CBS 279.74</strain>
    </source>
</reference>
<protein>
    <submittedName>
        <fullName evidence="10">EXS-domain-containing protein</fullName>
    </submittedName>
</protein>
<feature type="transmembrane region" description="Helical" evidence="7">
    <location>
        <begin position="832"/>
        <end position="853"/>
    </location>
</feature>
<feature type="region of interest" description="Disordered" evidence="6">
    <location>
        <begin position="1005"/>
        <end position="1078"/>
    </location>
</feature>
<dbReference type="InterPro" id="IPR004331">
    <property type="entry name" value="SPX_dom"/>
</dbReference>
<feature type="compositionally biased region" description="Basic and acidic residues" evidence="6">
    <location>
        <begin position="334"/>
        <end position="349"/>
    </location>
</feature>
<dbReference type="GO" id="GO:0016036">
    <property type="term" value="P:cellular response to phosphate starvation"/>
    <property type="evidence" value="ECO:0007669"/>
    <property type="project" value="TreeGrafter"/>
</dbReference>
<dbReference type="EMBL" id="MU005787">
    <property type="protein sequence ID" value="KAF2703441.1"/>
    <property type="molecule type" value="Genomic_DNA"/>
</dbReference>
<dbReference type="GO" id="GO:0006817">
    <property type="term" value="P:phosphate ion transport"/>
    <property type="evidence" value="ECO:0007669"/>
    <property type="project" value="TreeGrafter"/>
</dbReference>
<proteinExistence type="inferred from homology"/>
<evidence type="ECO:0000256" key="4">
    <source>
        <dbReference type="ARBA" id="ARBA00022989"/>
    </source>
</evidence>
<sequence>MKFAKELERDLVPEWRLKYLDYKTGKKKLKAIDRALRNVNNQTPRIRRRGTTYTPSPLDTAPKYTFLNRTQGVRDTSDLRSLAIHNSQASLQKPNGSHDIGRTPEELPLNGGQGQPFPGLARYGSIIGSPPNSDKGHMDKARAPPSLKLPSAALDAENDSLHAGPSASSHKKTKLVTLPPPTDNALEVRKTRSPHEQSASLPSRYKSVFSPKRVNSTPGSQVTERPALLKRVFSMNHKSPPPSPGDIPLEVYRDLDIRQSEFFGFLDMQLEKIETFYKSKEHEATERLNVLREQLHIMRDRRLYEVISLQTSKIKAKEAKKRANNVLHGHGHGHGHEHEHLSSPEDEGPKSNAKGHSLNTSWLNPIDSALEAVKAGKYGRSTNAMAEFATPSLKPQKLTDDRRDYSRRPDLPDVPYQSAKRKLKIALQEFYRGLELLKSYSLLNRTAFRKINKKYDKTVNARPSMRYMTEKVNKAWFVESDVVEGHIRQVEDLYARYFEKGNHKVAVGKLRIKSARAGDFTENSFRNGLTLAGGLIFMIQGLVLAIELLNSDDPTTIVDTSYLLQIYAGYFLMNFLFLLFCLACRFWHESKINYVFVFEYDTRHHLDWRQLAELPCFYILLLGFFMWFNFNQFGTQVMYIYYPVLLIGISTVILFFPAKILYYRSRKWLIYSIWRLVLAGLYPVEFRDFYLGDMFCSLTYAMGNIELFFCLYAHGWSTPIHCSSSQSRLLGFFAALPAIWRALQCLRRYADTKSAFPHLYNCAKYMATIMFYVTLSIYRIDKTPTNRAVFIVFAIINSLYCSFWDVIMDWSLGDFSAKYPFLRNMLGYKRVWIYYAAICIDPILRFNWIAYAIDPLQIQHSAVTSFVVAFSEVCRRGMWTIFRVENEHCTNVERFRASRDVPLPYDVQSSPEASAEDVANATGNGKQRKPGDVEAPTPKLKRAPTAAFPGTLHPSAQSSSTGADLDLARTSSSLRRRASVGEALDSSPLARGLTRVGTYLRSAHAQDFERKKKPELGRGTSNVKSDDDDYSDSSADEDERTRGSSDDAQDEDEIADVRESLERGRRPGESEEEERQDV</sequence>
<feature type="compositionally biased region" description="Polar residues" evidence="6">
    <location>
        <begin position="213"/>
        <end position="223"/>
    </location>
</feature>
<keyword evidence="11" id="KW-1185">Reference proteome</keyword>
<feature type="compositionally biased region" description="Basic and acidic residues" evidence="6">
    <location>
        <begin position="186"/>
        <end position="195"/>
    </location>
</feature>
<feature type="region of interest" description="Disordered" evidence="6">
    <location>
        <begin position="86"/>
        <end position="145"/>
    </location>
</feature>
<feature type="transmembrane region" description="Helical" evidence="7">
    <location>
        <begin position="528"/>
        <end position="546"/>
    </location>
</feature>
<evidence type="ECO:0000313" key="11">
    <source>
        <dbReference type="Proteomes" id="UP000799428"/>
    </source>
</evidence>
<keyword evidence="3 7" id="KW-0812">Transmembrane</keyword>
<dbReference type="PANTHER" id="PTHR10783">
    <property type="entry name" value="XENOTROPIC AND POLYTROPIC RETROVIRUS RECEPTOR 1-RELATED"/>
    <property type="match status" value="1"/>
</dbReference>
<feature type="transmembrane region" description="Helical" evidence="7">
    <location>
        <begin position="608"/>
        <end position="627"/>
    </location>
</feature>
<dbReference type="OrthoDB" id="9970435at2759"/>
<organism evidence="10 11">
    <name type="scientific">Pleomassaria siparia CBS 279.74</name>
    <dbReference type="NCBI Taxonomy" id="1314801"/>
    <lineage>
        <taxon>Eukaryota</taxon>
        <taxon>Fungi</taxon>
        <taxon>Dikarya</taxon>
        <taxon>Ascomycota</taxon>
        <taxon>Pezizomycotina</taxon>
        <taxon>Dothideomycetes</taxon>
        <taxon>Pleosporomycetidae</taxon>
        <taxon>Pleosporales</taxon>
        <taxon>Pleomassariaceae</taxon>
        <taxon>Pleomassaria</taxon>
    </lineage>
</organism>
<feature type="transmembrane region" description="Helical" evidence="7">
    <location>
        <begin position="788"/>
        <end position="812"/>
    </location>
</feature>
<dbReference type="GO" id="GO:0005794">
    <property type="term" value="C:Golgi apparatus"/>
    <property type="evidence" value="ECO:0007669"/>
    <property type="project" value="TreeGrafter"/>
</dbReference>
<evidence type="ECO:0000256" key="6">
    <source>
        <dbReference type="SAM" id="MobiDB-lite"/>
    </source>
</evidence>
<dbReference type="PROSITE" id="PS51382">
    <property type="entry name" value="SPX"/>
    <property type="match status" value="1"/>
</dbReference>